<evidence type="ECO:0000313" key="1">
    <source>
        <dbReference type="EMBL" id="OCF36047.1"/>
    </source>
</evidence>
<keyword evidence="2" id="KW-1185">Reference proteome</keyword>
<name>A0A1B9GYD6_9TREE</name>
<dbReference type="Gene3D" id="3.40.50.150">
    <property type="entry name" value="Vaccinia Virus protein VP39"/>
    <property type="match status" value="1"/>
</dbReference>
<dbReference type="PANTHER" id="PTHR43167">
    <property type="entry name" value="PUTATIVE (AFU_ORTHOLOGUE AFUA_6G01830)-RELATED"/>
    <property type="match status" value="1"/>
</dbReference>
<sequence length="247" mass="27093">MSSRAPASAPTQINPNPILAPPHIHALLDRLHAKSEAQEREITSADYAQDKGDFDALMRDKFIALDRDKCWFVYSTILSMGAKNVVEAGTSYGVSTIYLALAVSQVLEMQNKSKSGSDSRSATGKVIATENEPSKAAQAREYWNEAGDQVASLIELREGDLRETLKRDLPTVDLLLLDIWSPLALPTLQVVQPSLRPGSVVITDNITGSAARYADLIRYLNDEKNGFRNINVPYNKGLSVSVYVGKE</sequence>
<dbReference type="STRING" id="1296120.A0A1B9GYD6"/>
<dbReference type="Pfam" id="PF13578">
    <property type="entry name" value="Methyltransf_24"/>
    <property type="match status" value="1"/>
</dbReference>
<accession>A0A1B9GYD6</accession>
<reference evidence="2" key="2">
    <citation type="submission" date="2013-12" db="EMBL/GenBank/DDBJ databases">
        <title>Evolution of pathogenesis and genome organization in the Tremellales.</title>
        <authorList>
            <person name="Cuomo C."/>
            <person name="Litvintseva A."/>
            <person name="Heitman J."/>
            <person name="Chen Y."/>
            <person name="Sun S."/>
            <person name="Springer D."/>
            <person name="Dromer F."/>
            <person name="Young S."/>
            <person name="Zeng Q."/>
            <person name="Chapman S."/>
            <person name="Gujja S."/>
            <person name="Saif S."/>
            <person name="Birren B."/>
        </authorList>
    </citation>
    <scope>NUCLEOTIDE SEQUENCE [LARGE SCALE GENOMIC DNA]</scope>
    <source>
        <strain evidence="2">BCC8398</strain>
    </source>
</reference>
<dbReference type="SUPFAM" id="SSF53335">
    <property type="entry name" value="S-adenosyl-L-methionine-dependent methyltransferases"/>
    <property type="match status" value="1"/>
</dbReference>
<dbReference type="PANTHER" id="PTHR43167:SF1">
    <property type="entry name" value="PUTATIVE (AFU_ORTHOLOGUE AFUA_6G01830)-RELATED"/>
    <property type="match status" value="1"/>
</dbReference>
<dbReference type="Proteomes" id="UP000092666">
    <property type="component" value="Unassembled WGS sequence"/>
</dbReference>
<organism evidence="1 2">
    <name type="scientific">Kwoniella heveanensis BCC8398</name>
    <dbReference type="NCBI Taxonomy" id="1296120"/>
    <lineage>
        <taxon>Eukaryota</taxon>
        <taxon>Fungi</taxon>
        <taxon>Dikarya</taxon>
        <taxon>Basidiomycota</taxon>
        <taxon>Agaricomycotina</taxon>
        <taxon>Tremellomycetes</taxon>
        <taxon>Tremellales</taxon>
        <taxon>Cryptococcaceae</taxon>
        <taxon>Kwoniella</taxon>
    </lineage>
</organism>
<dbReference type="InterPro" id="IPR029063">
    <property type="entry name" value="SAM-dependent_MTases_sf"/>
</dbReference>
<dbReference type="EMBL" id="KI669496">
    <property type="protein sequence ID" value="OCF36047.1"/>
    <property type="molecule type" value="Genomic_DNA"/>
</dbReference>
<gene>
    <name evidence="1" type="ORF">I316_01919</name>
</gene>
<evidence type="ECO:0000313" key="2">
    <source>
        <dbReference type="Proteomes" id="UP000092666"/>
    </source>
</evidence>
<reference evidence="1 2" key="1">
    <citation type="submission" date="2013-07" db="EMBL/GenBank/DDBJ databases">
        <title>The Genome Sequence of Cryptococcus heveanensis BCC8398.</title>
        <authorList>
            <consortium name="The Broad Institute Genome Sequencing Platform"/>
            <person name="Cuomo C."/>
            <person name="Litvintseva A."/>
            <person name="Chen Y."/>
            <person name="Heitman J."/>
            <person name="Sun S."/>
            <person name="Springer D."/>
            <person name="Dromer F."/>
            <person name="Young S.K."/>
            <person name="Zeng Q."/>
            <person name="Gargeya S."/>
            <person name="Fitzgerald M."/>
            <person name="Abouelleil A."/>
            <person name="Alvarado L."/>
            <person name="Berlin A.M."/>
            <person name="Chapman S.B."/>
            <person name="Dewar J."/>
            <person name="Goldberg J."/>
            <person name="Griggs A."/>
            <person name="Gujja S."/>
            <person name="Hansen M."/>
            <person name="Howarth C."/>
            <person name="Imamovic A."/>
            <person name="Larimer J."/>
            <person name="McCowan C."/>
            <person name="Murphy C."/>
            <person name="Pearson M."/>
            <person name="Priest M."/>
            <person name="Roberts A."/>
            <person name="Saif S."/>
            <person name="Shea T."/>
            <person name="Sykes S."/>
            <person name="Wortman J."/>
            <person name="Nusbaum C."/>
            <person name="Birren B."/>
        </authorList>
    </citation>
    <scope>NUCLEOTIDE SEQUENCE [LARGE SCALE GENOMIC DNA]</scope>
    <source>
        <strain evidence="1 2">BCC8398</strain>
    </source>
</reference>
<evidence type="ECO:0008006" key="3">
    <source>
        <dbReference type="Google" id="ProtNLM"/>
    </source>
</evidence>
<dbReference type="AlphaFoldDB" id="A0A1B9GYD6"/>
<proteinExistence type="predicted"/>
<dbReference type="OrthoDB" id="4863010at2759"/>
<protein>
    <recommendedName>
        <fullName evidence="3">O-methyltransferase</fullName>
    </recommendedName>
</protein>